<dbReference type="PANTHER" id="PTHR21237:SF23">
    <property type="entry name" value="GRPE PROTEIN HOMOLOG, MITOCHONDRIAL"/>
    <property type="match status" value="1"/>
</dbReference>
<keyword evidence="4 10" id="KW-0963">Cytoplasm</keyword>
<proteinExistence type="inferred from homology"/>
<feature type="compositionally biased region" description="Polar residues" evidence="13">
    <location>
        <begin position="1"/>
        <end position="22"/>
    </location>
</feature>
<evidence type="ECO:0000313" key="15">
    <source>
        <dbReference type="Proteomes" id="UP001302494"/>
    </source>
</evidence>
<dbReference type="GO" id="GO:0005737">
    <property type="term" value="C:cytoplasm"/>
    <property type="evidence" value="ECO:0007669"/>
    <property type="project" value="UniProtKB-SubCell"/>
</dbReference>
<dbReference type="AlphaFoldDB" id="A0AA96GKE6"/>
<evidence type="ECO:0000256" key="1">
    <source>
        <dbReference type="ARBA" id="ARBA00004496"/>
    </source>
</evidence>
<dbReference type="NCBIfam" id="NF010748">
    <property type="entry name" value="PRK14150.1"/>
    <property type="match status" value="1"/>
</dbReference>
<evidence type="ECO:0000256" key="9">
    <source>
        <dbReference type="ARBA" id="ARBA00076414"/>
    </source>
</evidence>
<dbReference type="Pfam" id="PF01025">
    <property type="entry name" value="GrpE"/>
    <property type="match status" value="1"/>
</dbReference>
<evidence type="ECO:0000256" key="6">
    <source>
        <dbReference type="ARBA" id="ARBA00023186"/>
    </source>
</evidence>
<evidence type="ECO:0000256" key="2">
    <source>
        <dbReference type="ARBA" id="ARBA00009054"/>
    </source>
</evidence>
<evidence type="ECO:0000256" key="11">
    <source>
        <dbReference type="RuleBase" id="RU000639"/>
    </source>
</evidence>
<dbReference type="EMBL" id="CP116968">
    <property type="protein sequence ID" value="WNM62992.1"/>
    <property type="molecule type" value="Genomic_DNA"/>
</dbReference>
<comment type="subcellular location">
    <subcellularLocation>
        <location evidence="1 10">Cytoplasm</location>
    </subcellularLocation>
</comment>
<dbReference type="CDD" id="cd00446">
    <property type="entry name" value="GrpE"/>
    <property type="match status" value="1"/>
</dbReference>
<dbReference type="InterPro" id="IPR013805">
    <property type="entry name" value="GrpE_CC"/>
</dbReference>
<dbReference type="GO" id="GO:0051087">
    <property type="term" value="F:protein-folding chaperone binding"/>
    <property type="evidence" value="ECO:0007669"/>
    <property type="project" value="InterPro"/>
</dbReference>
<accession>A0AA96GKE6</accession>
<dbReference type="Gene3D" id="2.30.22.10">
    <property type="entry name" value="Head domain of nucleotide exchange factor GrpE"/>
    <property type="match status" value="1"/>
</dbReference>
<dbReference type="Proteomes" id="UP001302494">
    <property type="component" value="Chromosome"/>
</dbReference>
<feature type="region of interest" description="Disordered" evidence="13">
    <location>
        <begin position="199"/>
        <end position="220"/>
    </location>
</feature>
<dbReference type="HAMAP" id="MF_01151">
    <property type="entry name" value="GrpE"/>
    <property type="match status" value="1"/>
</dbReference>
<evidence type="ECO:0000256" key="8">
    <source>
        <dbReference type="ARBA" id="ARBA00072274"/>
    </source>
</evidence>
<dbReference type="GO" id="GO:0000774">
    <property type="term" value="F:adenyl-nucleotide exchange factor activity"/>
    <property type="evidence" value="ECO:0007669"/>
    <property type="project" value="InterPro"/>
</dbReference>
<keyword evidence="5 10" id="KW-0346">Stress response</keyword>
<feature type="compositionally biased region" description="Polar residues" evidence="13">
    <location>
        <begin position="38"/>
        <end position="53"/>
    </location>
</feature>
<dbReference type="GO" id="GO:0042803">
    <property type="term" value="F:protein homodimerization activity"/>
    <property type="evidence" value="ECO:0007669"/>
    <property type="project" value="InterPro"/>
</dbReference>
<comment type="similarity">
    <text evidence="2 10 12">Belongs to the GrpE family.</text>
</comment>
<dbReference type="RefSeq" id="WP_312747212.1">
    <property type="nucleotide sequence ID" value="NZ_CP116968.1"/>
</dbReference>
<protein>
    <recommendedName>
        <fullName evidence="8 10">Protein GrpE</fullName>
    </recommendedName>
    <alternativeName>
        <fullName evidence="9 10">HSP-70 cofactor</fullName>
    </alternativeName>
</protein>
<dbReference type="GO" id="GO:0006457">
    <property type="term" value="P:protein folding"/>
    <property type="evidence" value="ECO:0007669"/>
    <property type="project" value="InterPro"/>
</dbReference>
<dbReference type="FunFam" id="2.30.22.10:FF:000001">
    <property type="entry name" value="Protein GrpE"/>
    <property type="match status" value="1"/>
</dbReference>
<comment type="function">
    <text evidence="7 10 11">Participates actively in the response to hyperosmotic and heat shock by preventing the aggregation of stress-denatured proteins, in association with DnaK and GrpE. It is the nucleotide exchange factor for DnaK and may function as a thermosensor. Unfolded proteins bind initially to DnaJ; upon interaction with the DnaJ-bound protein, DnaK hydrolyzes its bound ATP, resulting in the formation of a stable complex. GrpE releases ADP from DnaK; ATP binding to DnaK triggers the release of the substrate protein, thus completing the reaction cycle. Several rounds of ATP-dependent interactions between DnaJ, DnaK and GrpE are required for fully efficient folding.</text>
</comment>
<dbReference type="SUPFAM" id="SSF51064">
    <property type="entry name" value="Head domain of nucleotide exchange factor GrpE"/>
    <property type="match status" value="1"/>
</dbReference>
<dbReference type="KEGG" id="nneo:PQG83_04365"/>
<organism evidence="14 15">
    <name type="scientific">Candidatus Nitrospira neomarina</name>
    <dbReference type="NCBI Taxonomy" id="3020899"/>
    <lineage>
        <taxon>Bacteria</taxon>
        <taxon>Pseudomonadati</taxon>
        <taxon>Nitrospirota</taxon>
        <taxon>Nitrospiria</taxon>
        <taxon>Nitrospirales</taxon>
        <taxon>Nitrospiraceae</taxon>
        <taxon>Nitrospira</taxon>
    </lineage>
</organism>
<dbReference type="InterPro" id="IPR000740">
    <property type="entry name" value="GrpE"/>
</dbReference>
<dbReference type="PANTHER" id="PTHR21237">
    <property type="entry name" value="GRPE PROTEIN"/>
    <property type="match status" value="1"/>
</dbReference>
<sequence length="220" mass="24302">MSLSSYWSFMTQQSGKGKTMSSTEETTGEVTTEEVSPQEHSTGDTSESASENGGTPEEELQIFQDKYLRLAAEFENYKRRAQRDQNDSIRFGNESLLKNLLPIIDNLERAIQCAKDAGTSGPLLEGVELTHKQFLETVGKVGVRQLSTTGNSFDPAIHQAVTQVESENMEPNTVIEEFQKGYLLHDRILRPAMVSVAKEKSELTEPGSTEESGEEGGIHV</sequence>
<dbReference type="NCBIfam" id="NF010738">
    <property type="entry name" value="PRK14140.1"/>
    <property type="match status" value="1"/>
</dbReference>
<evidence type="ECO:0000256" key="3">
    <source>
        <dbReference type="ARBA" id="ARBA00011738"/>
    </source>
</evidence>
<reference evidence="14 15" key="1">
    <citation type="submission" date="2023-01" db="EMBL/GenBank/DDBJ databases">
        <title>Cultivation and genomic characterization of new, ubiquitous marine nitrite-oxidizing bacteria from the Nitrospirales.</title>
        <authorList>
            <person name="Mueller A.J."/>
            <person name="Daebeler A."/>
            <person name="Herbold C.W."/>
            <person name="Kirkegaard R.H."/>
            <person name="Daims H."/>
        </authorList>
    </citation>
    <scope>NUCLEOTIDE SEQUENCE [LARGE SCALE GENOMIC DNA]</scope>
    <source>
        <strain evidence="14 15">DK</strain>
    </source>
</reference>
<dbReference type="PROSITE" id="PS01071">
    <property type="entry name" value="GRPE"/>
    <property type="match status" value="1"/>
</dbReference>
<evidence type="ECO:0000256" key="13">
    <source>
        <dbReference type="SAM" id="MobiDB-lite"/>
    </source>
</evidence>
<dbReference type="SUPFAM" id="SSF58014">
    <property type="entry name" value="Coiled-coil domain of nucleotide exchange factor GrpE"/>
    <property type="match status" value="1"/>
</dbReference>
<keyword evidence="6 10" id="KW-0143">Chaperone</keyword>
<feature type="region of interest" description="Disordered" evidence="13">
    <location>
        <begin position="1"/>
        <end position="59"/>
    </location>
</feature>
<evidence type="ECO:0000256" key="4">
    <source>
        <dbReference type="ARBA" id="ARBA00022490"/>
    </source>
</evidence>
<evidence type="ECO:0000256" key="7">
    <source>
        <dbReference type="ARBA" id="ARBA00053401"/>
    </source>
</evidence>
<evidence type="ECO:0000256" key="5">
    <source>
        <dbReference type="ARBA" id="ARBA00023016"/>
    </source>
</evidence>
<dbReference type="GO" id="GO:0051082">
    <property type="term" value="F:unfolded protein binding"/>
    <property type="evidence" value="ECO:0007669"/>
    <property type="project" value="TreeGrafter"/>
</dbReference>
<comment type="subunit">
    <text evidence="3 10">Homodimer.</text>
</comment>
<feature type="compositionally biased region" description="Low complexity" evidence="13">
    <location>
        <begin position="23"/>
        <end position="35"/>
    </location>
</feature>
<dbReference type="InterPro" id="IPR009012">
    <property type="entry name" value="GrpE_head"/>
</dbReference>
<gene>
    <name evidence="10 14" type="primary">grpE</name>
    <name evidence="14" type="ORF">PQG83_04365</name>
</gene>
<name>A0AA96GKE6_9BACT</name>
<dbReference type="Gene3D" id="3.90.20.20">
    <property type="match status" value="1"/>
</dbReference>
<evidence type="ECO:0000313" key="14">
    <source>
        <dbReference type="EMBL" id="WNM62992.1"/>
    </source>
</evidence>
<evidence type="ECO:0000256" key="10">
    <source>
        <dbReference type="HAMAP-Rule" id="MF_01151"/>
    </source>
</evidence>
<dbReference type="PRINTS" id="PR00773">
    <property type="entry name" value="GRPEPROTEIN"/>
</dbReference>
<keyword evidence="15" id="KW-1185">Reference proteome</keyword>
<evidence type="ECO:0000256" key="12">
    <source>
        <dbReference type="RuleBase" id="RU004478"/>
    </source>
</evidence>